<dbReference type="AlphaFoldDB" id="A0A6J4S905"/>
<dbReference type="EMBL" id="CADCVU010000041">
    <property type="protein sequence ID" value="CAA9485710.1"/>
    <property type="molecule type" value="Genomic_DNA"/>
</dbReference>
<feature type="region of interest" description="Disordered" evidence="1">
    <location>
        <begin position="1"/>
        <end position="62"/>
    </location>
</feature>
<feature type="non-terminal residue" evidence="2">
    <location>
        <position position="62"/>
    </location>
</feature>
<sequence>GFEEAEPTLGRPRSWALADPGDSGPTAARRVRSSRPRAGVDQRRRGRGRERSLRAPRPLPRL</sequence>
<evidence type="ECO:0000313" key="2">
    <source>
        <dbReference type="EMBL" id="CAA9485710.1"/>
    </source>
</evidence>
<feature type="non-terminal residue" evidence="2">
    <location>
        <position position="1"/>
    </location>
</feature>
<organism evidence="2">
    <name type="scientific">uncultured Solirubrobacterales bacterium</name>
    <dbReference type="NCBI Taxonomy" id="768556"/>
    <lineage>
        <taxon>Bacteria</taxon>
        <taxon>Bacillati</taxon>
        <taxon>Actinomycetota</taxon>
        <taxon>Thermoleophilia</taxon>
        <taxon>Solirubrobacterales</taxon>
        <taxon>environmental samples</taxon>
    </lineage>
</organism>
<gene>
    <name evidence="2" type="ORF">AVDCRST_MAG45-436</name>
</gene>
<feature type="compositionally biased region" description="Basic and acidic residues" evidence="1">
    <location>
        <begin position="38"/>
        <end position="53"/>
    </location>
</feature>
<name>A0A6J4S905_9ACTN</name>
<protein>
    <submittedName>
        <fullName evidence="2">Uncharacterized protein</fullName>
    </submittedName>
</protein>
<reference evidence="2" key="1">
    <citation type="submission" date="2020-02" db="EMBL/GenBank/DDBJ databases">
        <authorList>
            <person name="Meier V. D."/>
        </authorList>
    </citation>
    <scope>NUCLEOTIDE SEQUENCE</scope>
    <source>
        <strain evidence="2">AVDCRST_MAG45</strain>
    </source>
</reference>
<evidence type="ECO:0000256" key="1">
    <source>
        <dbReference type="SAM" id="MobiDB-lite"/>
    </source>
</evidence>
<accession>A0A6J4S905</accession>
<proteinExistence type="predicted"/>